<name>A0A8E2BCS7_9HYPH</name>
<sequence length="205" mass="21930">MSIAALFERLTDFAPLAPHSAEPGTPVAEYPKAVPDLDVPAIVAEAVARAEADLTTRLSQEYELVLEAERQRHAEEVAALGARFGTEAGEVIATRIAEMETRVVHLTTDAAARVVATLVSDDIRQRSIDALSTAILAACADREAVRIKVSGPQFLFDALAAAIGTRIDNVDFVEAVGFDLSVSIDDNLFETRLGEWSAALSETLP</sequence>
<dbReference type="Proteomes" id="UP000532373">
    <property type="component" value="Unassembled WGS sequence"/>
</dbReference>
<protein>
    <submittedName>
        <fullName evidence="1">Uncharacterized protein</fullName>
    </submittedName>
</protein>
<dbReference type="RefSeq" id="WP_184769672.1">
    <property type="nucleotide sequence ID" value="NZ_JACHGI010000005.1"/>
</dbReference>
<comment type="caution">
    <text evidence="1">The sequence shown here is derived from an EMBL/GenBank/DDBJ whole genome shotgun (WGS) entry which is preliminary data.</text>
</comment>
<dbReference type="EMBL" id="JACHGI010000005">
    <property type="protein sequence ID" value="MBB6467273.1"/>
    <property type="molecule type" value="Genomic_DNA"/>
</dbReference>
<reference evidence="1 2" key="1">
    <citation type="submission" date="2020-08" db="EMBL/GenBank/DDBJ databases">
        <title>Genomic Encyclopedia of Type Strains, Phase IV (KMG-IV): sequencing the most valuable type-strain genomes for metagenomic binning, comparative biology and taxonomic classification.</title>
        <authorList>
            <person name="Goeker M."/>
        </authorList>
    </citation>
    <scope>NUCLEOTIDE SEQUENCE [LARGE SCALE GENOMIC DNA]</scope>
    <source>
        <strain evidence="1 2">DSM 17454</strain>
    </source>
</reference>
<proteinExistence type="predicted"/>
<organism evidence="1 2">
    <name type="scientific">Aminobacter carboxidus</name>
    <dbReference type="NCBI Taxonomy" id="376165"/>
    <lineage>
        <taxon>Bacteria</taxon>
        <taxon>Pseudomonadati</taxon>
        <taxon>Pseudomonadota</taxon>
        <taxon>Alphaproteobacteria</taxon>
        <taxon>Hyphomicrobiales</taxon>
        <taxon>Phyllobacteriaceae</taxon>
        <taxon>Aminobacter</taxon>
    </lineage>
</organism>
<dbReference type="AlphaFoldDB" id="A0A8E2BCS7"/>
<evidence type="ECO:0000313" key="2">
    <source>
        <dbReference type="Proteomes" id="UP000532373"/>
    </source>
</evidence>
<accession>A0A8E2BCS7</accession>
<gene>
    <name evidence="1" type="ORF">HNQ96_003152</name>
</gene>
<evidence type="ECO:0000313" key="1">
    <source>
        <dbReference type="EMBL" id="MBB6467273.1"/>
    </source>
</evidence>